<gene>
    <name evidence="1" type="ORF">OCBIM_22023113mg</name>
</gene>
<protein>
    <submittedName>
        <fullName evidence="1">Uncharacterized protein</fullName>
    </submittedName>
</protein>
<evidence type="ECO:0000313" key="1">
    <source>
        <dbReference type="EMBL" id="KOF83867.1"/>
    </source>
</evidence>
<organism evidence="1">
    <name type="scientific">Octopus bimaculoides</name>
    <name type="common">California two-spotted octopus</name>
    <dbReference type="NCBI Taxonomy" id="37653"/>
    <lineage>
        <taxon>Eukaryota</taxon>
        <taxon>Metazoa</taxon>
        <taxon>Spiralia</taxon>
        <taxon>Lophotrochozoa</taxon>
        <taxon>Mollusca</taxon>
        <taxon>Cephalopoda</taxon>
        <taxon>Coleoidea</taxon>
        <taxon>Octopodiformes</taxon>
        <taxon>Octopoda</taxon>
        <taxon>Incirrata</taxon>
        <taxon>Octopodidae</taxon>
        <taxon>Octopus</taxon>
    </lineage>
</organism>
<dbReference type="AlphaFoldDB" id="A0A0L8H3T6"/>
<reference evidence="1" key="1">
    <citation type="submission" date="2015-07" db="EMBL/GenBank/DDBJ databases">
        <title>MeaNS - Measles Nucleotide Surveillance Program.</title>
        <authorList>
            <person name="Tran T."/>
            <person name="Druce J."/>
        </authorList>
    </citation>
    <scope>NUCLEOTIDE SEQUENCE</scope>
    <source>
        <strain evidence="1">UCB-OBI-ISO-001</strain>
        <tissue evidence="1">Gonad</tissue>
    </source>
</reference>
<sequence>MYFISRMMNPEEKQSYRLQQVNVILKTLCLEKLGFDFLLLKSLFVTKYLHAVVDSLVCSQIYYFTFS</sequence>
<proteinExistence type="predicted"/>
<name>A0A0L8H3T6_OCTBM</name>
<accession>A0A0L8H3T6</accession>
<dbReference type="EMBL" id="KQ419350">
    <property type="protein sequence ID" value="KOF83867.1"/>
    <property type="molecule type" value="Genomic_DNA"/>
</dbReference>